<evidence type="ECO:0000313" key="3">
    <source>
        <dbReference type="Proteomes" id="UP001431209"/>
    </source>
</evidence>
<gene>
    <name evidence="2" type="ORF">AKO1_009726</name>
</gene>
<reference evidence="2 3" key="1">
    <citation type="submission" date="2024-03" db="EMBL/GenBank/DDBJ databases">
        <title>The Acrasis kona genome and developmental transcriptomes reveal deep origins of eukaryotic multicellular pathways.</title>
        <authorList>
            <person name="Sheikh S."/>
            <person name="Fu C.-J."/>
            <person name="Brown M.W."/>
            <person name="Baldauf S.L."/>
        </authorList>
    </citation>
    <scope>NUCLEOTIDE SEQUENCE [LARGE SCALE GENOMIC DNA]</scope>
    <source>
        <strain evidence="2 3">ATCC MYA-3509</strain>
    </source>
</reference>
<keyword evidence="1" id="KW-0812">Transmembrane</keyword>
<evidence type="ECO:0000256" key="1">
    <source>
        <dbReference type="SAM" id="Phobius"/>
    </source>
</evidence>
<evidence type="ECO:0000313" key="2">
    <source>
        <dbReference type="EMBL" id="KAL0491097.1"/>
    </source>
</evidence>
<keyword evidence="3" id="KW-1185">Reference proteome</keyword>
<accession>A0AAW2ZPJ6</accession>
<protein>
    <recommendedName>
        <fullName evidence="4">Fatty acid desaturase domain-containing protein</fullName>
    </recommendedName>
</protein>
<keyword evidence="1" id="KW-1133">Transmembrane helix</keyword>
<dbReference type="AlphaFoldDB" id="A0AAW2ZPJ6"/>
<dbReference type="Proteomes" id="UP001431209">
    <property type="component" value="Unassembled WGS sequence"/>
</dbReference>
<proteinExistence type="predicted"/>
<feature type="transmembrane region" description="Helical" evidence="1">
    <location>
        <begin position="68"/>
        <end position="89"/>
    </location>
</feature>
<keyword evidence="1" id="KW-0472">Membrane</keyword>
<feature type="transmembrane region" description="Helical" evidence="1">
    <location>
        <begin position="178"/>
        <end position="198"/>
    </location>
</feature>
<dbReference type="CDD" id="cd01060">
    <property type="entry name" value="Membrane-FADS-like"/>
    <property type="match status" value="1"/>
</dbReference>
<comment type="caution">
    <text evidence="2">The sequence shown here is derived from an EMBL/GenBank/DDBJ whole genome shotgun (WGS) entry which is preliminary data.</text>
</comment>
<dbReference type="EMBL" id="JAOPGA020001753">
    <property type="protein sequence ID" value="KAL0491097.1"/>
    <property type="molecule type" value="Genomic_DNA"/>
</dbReference>
<evidence type="ECO:0008006" key="4">
    <source>
        <dbReference type="Google" id="ProtNLM"/>
    </source>
</evidence>
<name>A0AAW2ZPJ6_9EUKA</name>
<feature type="transmembrane region" description="Helical" evidence="1">
    <location>
        <begin position="210"/>
        <end position="232"/>
    </location>
</feature>
<organism evidence="2 3">
    <name type="scientific">Acrasis kona</name>
    <dbReference type="NCBI Taxonomy" id="1008807"/>
    <lineage>
        <taxon>Eukaryota</taxon>
        <taxon>Discoba</taxon>
        <taxon>Heterolobosea</taxon>
        <taxon>Tetramitia</taxon>
        <taxon>Eutetramitia</taxon>
        <taxon>Acrasidae</taxon>
        <taxon>Acrasis</taxon>
    </lineage>
</organism>
<sequence length="401" mass="47887">MSDTRVVKVRAVEKVTEEQLEKYNRAQGESAFLTEKDLRSSIKSIRQTIKNEEVRLRLKYKWLQHQNMIGLITFMLSLISLVMIGIMYIKRRIHWGFVVPMMALPGSIMHEIEHDLIHNLYFKSKQWVQHAMFFVIWFTKMSIPPWYRKMLHLRHHVVSGQRRDIEERLIGLGMPLGWLRWIVTLNPFTVTLILGDIQKDNKKDWNKDKLVLASIPTIIPLVVLWHLLLSFIRLQLGLTMGAYDPVHYLPLWLWPYVRDASVLILLPNLLRQACLNLMASYSHYYGDIPQNNVYYQNQIIDHWLMYPFQLFCFNFGATHIFHHFIPNQPFYLRQMLSKKAKEECVAHGIRRNDFGIVRRNNRYFEHDEEREEEEEKLLAQFEEEELKMMHDAQDNGLPDEQ</sequence>